<comment type="caution">
    <text evidence="11">The sequence shown here is derived from an EMBL/GenBank/DDBJ whole genome shotgun (WGS) entry which is preliminary data.</text>
</comment>
<dbReference type="CDD" id="cd09641">
    <property type="entry name" value="Cas3''_I"/>
    <property type="match status" value="1"/>
</dbReference>
<evidence type="ECO:0000313" key="12">
    <source>
        <dbReference type="Proteomes" id="UP001140076"/>
    </source>
</evidence>
<comment type="similarity">
    <text evidence="2">In the central section; belongs to the CRISPR-associated helicase Cas3 family.</text>
</comment>
<dbReference type="EMBL" id="JAJAQC010000018">
    <property type="protein sequence ID" value="MDA0565212.1"/>
    <property type="molecule type" value="Genomic_DNA"/>
</dbReference>
<keyword evidence="7" id="KW-0347">Helicase</keyword>
<evidence type="ECO:0000256" key="6">
    <source>
        <dbReference type="ARBA" id="ARBA00022801"/>
    </source>
</evidence>
<dbReference type="Gene3D" id="1.10.3210.30">
    <property type="match status" value="1"/>
</dbReference>
<evidence type="ECO:0000256" key="2">
    <source>
        <dbReference type="ARBA" id="ARBA00009046"/>
    </source>
</evidence>
<keyword evidence="4" id="KW-0479">Metal-binding</keyword>
<dbReference type="RefSeq" id="WP_270072484.1">
    <property type="nucleotide sequence ID" value="NZ_JAJAQC010000018.1"/>
</dbReference>
<keyword evidence="8" id="KW-0067">ATP-binding</keyword>
<evidence type="ECO:0000259" key="10">
    <source>
        <dbReference type="PROSITE" id="PS51643"/>
    </source>
</evidence>
<dbReference type="InterPro" id="IPR006674">
    <property type="entry name" value="HD_domain"/>
</dbReference>
<dbReference type="PANTHER" id="PTHR47963">
    <property type="entry name" value="DEAD-BOX ATP-DEPENDENT RNA HELICASE 47, MITOCHONDRIAL"/>
    <property type="match status" value="1"/>
</dbReference>
<dbReference type="GO" id="GO:0004518">
    <property type="term" value="F:nuclease activity"/>
    <property type="evidence" value="ECO:0007669"/>
    <property type="project" value="UniProtKB-KW"/>
</dbReference>
<dbReference type="CDD" id="cd09693">
    <property type="entry name" value="Cas5_I"/>
    <property type="match status" value="1"/>
</dbReference>
<dbReference type="NCBIfam" id="TIGR01587">
    <property type="entry name" value="cas3_core"/>
    <property type="match status" value="1"/>
</dbReference>
<dbReference type="InterPro" id="IPR013422">
    <property type="entry name" value="CRISPR-assoc_prot_Cas5_N"/>
</dbReference>
<sequence>MTPTTTPARAPVDAVRIELFVPVASFRDPMFPGVSRCLPVPPPSTVRGMLAAATGRPSEPLTLGLCAHARGRGVDAETYHPIAADGSNPAVGGRVRPGKGGTTLRERPFLVDLSVTVWVPEPEAERIAAALRRPVWALRLGRSQDLLHLTSITRVRLEPAERAVVGHALAPAGTHAAPQATALRLAETVSADRLDTVYGDYLWCAHPAGEQQVRGAYRDPTDGQAVWLASPEAGAEDQPGELAQVWAKSAAYSPLGRPETLTEHSGEVRGAARALAQRIGPAGVLARHPGFWEAVETAALLHDAGKVANGFQHQARGGEAWGERHEVLSLAYVDLLTRHLQPWRRRLIAAGVAFHHRPLRAPHRARQVPLALAERYPAVAEWEKKFGRDPDARPGRPRIQVPAARHRALLDWFADRLGAPRPEAERRRLWELARDAFAEVRTAWSASVSAEDGLVAVLAQGAVTLADHSASARVALQTHMPLPSDYLARMAAPYPHQKTAADTLGHLVLCAPTGSGKTEAALAWASTQIADMDGQPRLVWVLPYRASIDAARRRLANDLDPAPGHDAPDIGLLHARAALTLLTEAACPDDAPAARATAAAQARAQAHAMRTLFAQRVRVATPHQLLRAAIAGPRYASMLLEQANAVIVLDELHAYDPDVFGRICAAMGLWERLGSRIAVTSATLAPPMLELIAGPDRPSLTAPVSVHRAPPGTAPDRHRLALDDHPLAHPDSLERVRGWLTDGYSVLVVANTVTTARHLYLQLAPRARELRPGDPDAALLLHSRFRGRDRADIEVRIQDRHPERAPGEPPRRGGLVVATQALEVSLCLDFDRGASERAPVEAVAQRAGRVNRRGRHPEGPVEFRVHHTDEPHPYAPGAVDAAWYALHQAPGPLISEQTIDDWLRLAYDTEWGRAWLDQARRARDAFTAGFLTFTEPFDDRGEHAEKLDASFDTVEILYAGDVDEYEDLRRQHPLLAADLLIPIRHAQFQRLHRAGRIRPLPGTRPVLWCTDLPYDSETGLDLTSVSGPAHG</sequence>
<dbReference type="InterPro" id="IPR011545">
    <property type="entry name" value="DEAD/DEAH_box_helicase_dom"/>
</dbReference>
<evidence type="ECO:0000256" key="5">
    <source>
        <dbReference type="ARBA" id="ARBA00022741"/>
    </source>
</evidence>
<accession>A0A9X3SEQ7</accession>
<feature type="domain" description="HD Cas3-type" evidence="10">
    <location>
        <begin position="254"/>
        <end position="469"/>
    </location>
</feature>
<organism evidence="11 12">
    <name type="scientific">Streptomonospora mangrovi</name>
    <dbReference type="NCBI Taxonomy" id="2883123"/>
    <lineage>
        <taxon>Bacteria</taxon>
        <taxon>Bacillati</taxon>
        <taxon>Actinomycetota</taxon>
        <taxon>Actinomycetes</taxon>
        <taxon>Streptosporangiales</taxon>
        <taxon>Nocardiopsidaceae</taxon>
        <taxon>Streptomonospora</taxon>
    </lineage>
</organism>
<keyword evidence="9" id="KW-0051">Antiviral defense</keyword>
<evidence type="ECO:0000256" key="9">
    <source>
        <dbReference type="ARBA" id="ARBA00023118"/>
    </source>
</evidence>
<dbReference type="GO" id="GO:0016787">
    <property type="term" value="F:hydrolase activity"/>
    <property type="evidence" value="ECO:0007669"/>
    <property type="project" value="UniProtKB-KW"/>
</dbReference>
<dbReference type="GO" id="GO:0046872">
    <property type="term" value="F:metal ion binding"/>
    <property type="evidence" value="ECO:0007669"/>
    <property type="project" value="UniProtKB-KW"/>
</dbReference>
<dbReference type="AlphaFoldDB" id="A0A9X3SEQ7"/>
<dbReference type="GO" id="GO:0043571">
    <property type="term" value="P:maintenance of CRISPR repeat elements"/>
    <property type="evidence" value="ECO:0007669"/>
    <property type="project" value="InterPro"/>
</dbReference>
<dbReference type="InterPro" id="IPR054712">
    <property type="entry name" value="Cas3-like_dom"/>
</dbReference>
<keyword evidence="6" id="KW-0378">Hydrolase</keyword>
<dbReference type="Proteomes" id="UP001140076">
    <property type="component" value="Unassembled WGS sequence"/>
</dbReference>
<dbReference type="SMART" id="SM00471">
    <property type="entry name" value="HDc"/>
    <property type="match status" value="1"/>
</dbReference>
<dbReference type="Gene3D" id="3.30.70.2660">
    <property type="match status" value="1"/>
</dbReference>
<protein>
    <submittedName>
        <fullName evidence="11">CRISPR-associated helicase Cas3</fullName>
    </submittedName>
</protein>
<dbReference type="Pfam" id="PF00270">
    <property type="entry name" value="DEAD"/>
    <property type="match status" value="1"/>
</dbReference>
<dbReference type="InterPro" id="IPR014001">
    <property type="entry name" value="Helicase_ATP-bd"/>
</dbReference>
<evidence type="ECO:0000256" key="1">
    <source>
        <dbReference type="ARBA" id="ARBA00006847"/>
    </source>
</evidence>
<dbReference type="SMART" id="SM00487">
    <property type="entry name" value="DEXDc"/>
    <property type="match status" value="1"/>
</dbReference>
<dbReference type="InterPro" id="IPR038257">
    <property type="entry name" value="CRISPR-assoc_Cas3_HD_sf"/>
</dbReference>
<dbReference type="Pfam" id="PF01966">
    <property type="entry name" value="HD"/>
    <property type="match status" value="1"/>
</dbReference>
<evidence type="ECO:0000313" key="11">
    <source>
        <dbReference type="EMBL" id="MDA0565212.1"/>
    </source>
</evidence>
<dbReference type="InterPro" id="IPR003607">
    <property type="entry name" value="HD/PDEase_dom"/>
</dbReference>
<evidence type="ECO:0000256" key="7">
    <source>
        <dbReference type="ARBA" id="ARBA00022806"/>
    </source>
</evidence>
<dbReference type="InterPro" id="IPR050547">
    <property type="entry name" value="DEAD_box_RNA_helicases"/>
</dbReference>
<dbReference type="PANTHER" id="PTHR47963:SF9">
    <property type="entry name" value="CRISPR-ASSOCIATED ENDONUCLEASE_HELICASE CAS3"/>
    <property type="match status" value="1"/>
</dbReference>
<dbReference type="InterPro" id="IPR021124">
    <property type="entry name" value="CRISPR-assoc_prot_Cas5"/>
</dbReference>
<dbReference type="SUPFAM" id="SSF52540">
    <property type="entry name" value="P-loop containing nucleoside triphosphate hydrolases"/>
    <property type="match status" value="1"/>
</dbReference>
<gene>
    <name evidence="11" type="primary">cas3</name>
    <name evidence="11" type="ORF">LG943_12920</name>
</gene>
<evidence type="ECO:0000256" key="3">
    <source>
        <dbReference type="ARBA" id="ARBA00022722"/>
    </source>
</evidence>
<dbReference type="InterPro" id="IPR006483">
    <property type="entry name" value="CRISPR-assoc_Cas3_HD"/>
</dbReference>
<dbReference type="Gene3D" id="3.40.50.300">
    <property type="entry name" value="P-loop containing nucleotide triphosphate hydrolases"/>
    <property type="match status" value="2"/>
</dbReference>
<dbReference type="Pfam" id="PF22590">
    <property type="entry name" value="Cas3-like_C_2"/>
    <property type="match status" value="1"/>
</dbReference>
<dbReference type="GO" id="GO:0005524">
    <property type="term" value="F:ATP binding"/>
    <property type="evidence" value="ECO:0007669"/>
    <property type="project" value="UniProtKB-KW"/>
</dbReference>
<keyword evidence="12" id="KW-1185">Reference proteome</keyword>
<dbReference type="GO" id="GO:0003724">
    <property type="term" value="F:RNA helicase activity"/>
    <property type="evidence" value="ECO:0007669"/>
    <property type="project" value="TreeGrafter"/>
</dbReference>
<dbReference type="GO" id="GO:0003723">
    <property type="term" value="F:RNA binding"/>
    <property type="evidence" value="ECO:0007669"/>
    <property type="project" value="TreeGrafter"/>
</dbReference>
<dbReference type="SUPFAM" id="SSF109604">
    <property type="entry name" value="HD-domain/PDEase-like"/>
    <property type="match status" value="1"/>
</dbReference>
<proteinExistence type="inferred from homology"/>
<name>A0A9X3SEQ7_9ACTN</name>
<evidence type="ECO:0000256" key="8">
    <source>
        <dbReference type="ARBA" id="ARBA00022840"/>
    </source>
</evidence>
<keyword evidence="3" id="KW-0540">Nuclease</keyword>
<dbReference type="InterPro" id="IPR006474">
    <property type="entry name" value="Helicase_Cas3_CRISPR-ass_core"/>
</dbReference>
<dbReference type="Pfam" id="PF09704">
    <property type="entry name" value="Cas_Cas5d"/>
    <property type="match status" value="1"/>
</dbReference>
<dbReference type="NCBIfam" id="TIGR02593">
    <property type="entry name" value="CRISPR_cas5"/>
    <property type="match status" value="1"/>
</dbReference>
<dbReference type="InterPro" id="IPR027417">
    <property type="entry name" value="P-loop_NTPase"/>
</dbReference>
<dbReference type="GO" id="GO:0051607">
    <property type="term" value="P:defense response to virus"/>
    <property type="evidence" value="ECO:0007669"/>
    <property type="project" value="UniProtKB-KW"/>
</dbReference>
<dbReference type="PROSITE" id="PS51643">
    <property type="entry name" value="HD_CAS3"/>
    <property type="match status" value="1"/>
</dbReference>
<reference evidence="11" key="1">
    <citation type="submission" date="2021-10" db="EMBL/GenBank/DDBJ databases">
        <title>Streptomonospora sp. nov., isolated from mangrove soil.</title>
        <authorList>
            <person name="Chen X."/>
            <person name="Ge X."/>
            <person name="Liu W."/>
        </authorList>
    </citation>
    <scope>NUCLEOTIDE SEQUENCE</scope>
    <source>
        <strain evidence="11">S1-112</strain>
    </source>
</reference>
<dbReference type="NCBIfam" id="TIGR01596">
    <property type="entry name" value="cas3_HD"/>
    <property type="match status" value="1"/>
</dbReference>
<evidence type="ECO:0000256" key="4">
    <source>
        <dbReference type="ARBA" id="ARBA00022723"/>
    </source>
</evidence>
<keyword evidence="5" id="KW-0547">Nucleotide-binding</keyword>
<comment type="similarity">
    <text evidence="1">In the N-terminal section; belongs to the CRISPR-associated nuclease Cas3-HD family.</text>
</comment>